<evidence type="ECO:0000313" key="1">
    <source>
        <dbReference type="EMBL" id="KAG1903952.1"/>
    </source>
</evidence>
<gene>
    <name evidence="1" type="ORF">F5891DRAFT_61332</name>
</gene>
<evidence type="ECO:0000313" key="2">
    <source>
        <dbReference type="Proteomes" id="UP001195769"/>
    </source>
</evidence>
<sequence length="134" mass="14678">MLLLSTSVNGRNTRTRSKIPTGPFVILLKPNFDWLEATRKCRAWTARFIPDSAKVSTGADGSVGGLGTRDTINSDSQLSGIQFGNKEVKFYASTVATRRREKYDGRRACSCERDRRQISPSCAAGWGYGLGAPD</sequence>
<protein>
    <submittedName>
        <fullName evidence="1">Uncharacterized protein</fullName>
    </submittedName>
</protein>
<keyword evidence="2" id="KW-1185">Reference proteome</keyword>
<dbReference type="Proteomes" id="UP001195769">
    <property type="component" value="Unassembled WGS sequence"/>
</dbReference>
<accession>A0AAD4ED44</accession>
<organism evidence="1 2">
    <name type="scientific">Suillus fuscotomentosus</name>
    <dbReference type="NCBI Taxonomy" id="1912939"/>
    <lineage>
        <taxon>Eukaryota</taxon>
        <taxon>Fungi</taxon>
        <taxon>Dikarya</taxon>
        <taxon>Basidiomycota</taxon>
        <taxon>Agaricomycotina</taxon>
        <taxon>Agaricomycetes</taxon>
        <taxon>Agaricomycetidae</taxon>
        <taxon>Boletales</taxon>
        <taxon>Suillineae</taxon>
        <taxon>Suillaceae</taxon>
        <taxon>Suillus</taxon>
    </lineage>
</organism>
<name>A0AAD4ED44_9AGAM</name>
<dbReference type="GeneID" id="64666760"/>
<dbReference type="AlphaFoldDB" id="A0AAD4ED44"/>
<comment type="caution">
    <text evidence="1">The sequence shown here is derived from an EMBL/GenBank/DDBJ whole genome shotgun (WGS) entry which is preliminary data.</text>
</comment>
<reference evidence="1" key="1">
    <citation type="journal article" date="2020" name="New Phytol.">
        <title>Comparative genomics reveals dynamic genome evolution in host specialist ectomycorrhizal fungi.</title>
        <authorList>
            <person name="Lofgren L.A."/>
            <person name="Nguyen N.H."/>
            <person name="Vilgalys R."/>
            <person name="Ruytinx J."/>
            <person name="Liao H.L."/>
            <person name="Branco S."/>
            <person name="Kuo A."/>
            <person name="LaButti K."/>
            <person name="Lipzen A."/>
            <person name="Andreopoulos W."/>
            <person name="Pangilinan J."/>
            <person name="Riley R."/>
            <person name="Hundley H."/>
            <person name="Na H."/>
            <person name="Barry K."/>
            <person name="Grigoriev I.V."/>
            <person name="Stajich J.E."/>
            <person name="Kennedy P.G."/>
        </authorList>
    </citation>
    <scope>NUCLEOTIDE SEQUENCE</scope>
    <source>
        <strain evidence="1">FC203</strain>
    </source>
</reference>
<dbReference type="EMBL" id="JABBWK010000011">
    <property type="protein sequence ID" value="KAG1903952.1"/>
    <property type="molecule type" value="Genomic_DNA"/>
</dbReference>
<proteinExistence type="predicted"/>
<dbReference type="RefSeq" id="XP_041229527.1">
    <property type="nucleotide sequence ID" value="XM_041372462.1"/>
</dbReference>